<dbReference type="PANTHER" id="PTHR30009:SF24">
    <property type="entry name" value="PTS SYSTEM, IIBC COMPONENT"/>
    <property type="match status" value="1"/>
</dbReference>
<keyword evidence="3" id="KW-1003">Cell membrane</keyword>
<dbReference type="InterPro" id="IPR003352">
    <property type="entry name" value="PTS_EIIC"/>
</dbReference>
<dbReference type="NCBIfam" id="TIGR00830">
    <property type="entry name" value="PTBA"/>
    <property type="match status" value="1"/>
</dbReference>
<keyword evidence="8" id="KW-0418">Kinase</keyword>
<accession>A0A923LBX0</accession>
<feature type="transmembrane region" description="Helical" evidence="12">
    <location>
        <begin position="135"/>
        <end position="162"/>
    </location>
</feature>
<keyword evidence="6" id="KW-0598">Phosphotransferase system</keyword>
<feature type="transmembrane region" description="Helical" evidence="12">
    <location>
        <begin position="94"/>
        <end position="114"/>
    </location>
</feature>
<proteinExistence type="predicted"/>
<organism evidence="16 17">
    <name type="scientific">Anaerosacchariphilus hominis</name>
    <dbReference type="NCBI Taxonomy" id="2763017"/>
    <lineage>
        <taxon>Bacteria</taxon>
        <taxon>Bacillati</taxon>
        <taxon>Bacillota</taxon>
        <taxon>Clostridia</taxon>
        <taxon>Lachnospirales</taxon>
        <taxon>Lachnospiraceae</taxon>
        <taxon>Anaerosacchariphilus</taxon>
    </lineage>
</organism>
<keyword evidence="9 12" id="KW-1133">Transmembrane helix</keyword>
<sequence length="727" mass="77367">MKDKIFGVLQRVGRSFMLPIAILPVAGLLLGIGSSFTNETTIATYGLTAILGKGTILNSLLIIMNQVGSAVFNNLPLIFAVGVAIGMAHKEKEVSALSALIAFFVMNTAINAMLQINGEILADGTISADVLEGTITSVCGIQSLQMGVFGGIIVGLGVAALHNRFHMIELPNALSFFGGSRFVPIISTVVYMFVGILMYFVWPVVQNGIYALGGLVTGSGYIGTLIFGIIKRALIPFGLHHVFYMPFWQTAVGGTMEVAGQLVQGGQNIFFAQLADSAHVAHFSADATRYFSGEFIFMIFGLPGAALAMYRCAKPEKKKQAGGLLLSAALACMFTGITEPLEFSFLFVAPALFVVQVILAGSAYMIAHMLNIAVGLTFSGGFLDLFLFGILQGNEKTSWLRIIPVGIIYFILYYVIFTFMIKKFDFKTPGREDDDEETKLYTKADVNAKNAANATASGSASADLVSETITRGLGGKANITGVDCCATRLRLTVADSSKVNEALIKSTGSRGIIIKGQGVQIIYGPQVTVIKAKLETYLETVPDTFEEENVAETASAASVTETAENADSAEKKVVSTTIISSPITGLATALENVPDEGFAGKMMGDGAAVTPEDATICAPEDGEVVFVFDTKHAIGFQTDSGVALLLHIGIDTVNLNGEGFRVFVENGQKVKKGDRLMQIDIDFLKSHAPSLCSPVLCTELAENQRIRQIGDGEIKAGDPLFAVETLA</sequence>
<dbReference type="InterPro" id="IPR001127">
    <property type="entry name" value="PTS_EIIA_1_perm"/>
</dbReference>
<dbReference type="Gene3D" id="3.30.1360.60">
    <property type="entry name" value="Glucose permease domain IIB"/>
    <property type="match status" value="1"/>
</dbReference>
<evidence type="ECO:0000256" key="7">
    <source>
        <dbReference type="ARBA" id="ARBA00022692"/>
    </source>
</evidence>
<dbReference type="PROSITE" id="PS51098">
    <property type="entry name" value="PTS_EIIB_TYPE_1"/>
    <property type="match status" value="1"/>
</dbReference>
<evidence type="ECO:0000256" key="1">
    <source>
        <dbReference type="ARBA" id="ARBA00004651"/>
    </source>
</evidence>
<feature type="domain" description="PTS EIIB type-1" evidence="14">
    <location>
        <begin position="463"/>
        <end position="544"/>
    </location>
</feature>
<feature type="domain" description="PTS EIIA type-1" evidence="13">
    <location>
        <begin position="595"/>
        <end position="699"/>
    </location>
</feature>
<feature type="transmembrane region" description="Helical" evidence="12">
    <location>
        <begin position="42"/>
        <end position="63"/>
    </location>
</feature>
<dbReference type="PANTHER" id="PTHR30009">
    <property type="entry name" value="CYTOCHROME C-TYPE SYNTHESIS PROTEIN AND PTS TRANSMEMBRANE COMPONENT"/>
    <property type="match status" value="1"/>
</dbReference>
<dbReference type="EMBL" id="JACOOR010000003">
    <property type="protein sequence ID" value="MBC5659458.1"/>
    <property type="molecule type" value="Genomic_DNA"/>
</dbReference>
<dbReference type="InterPro" id="IPR018113">
    <property type="entry name" value="PTrfase_EIIB_Cys"/>
</dbReference>
<dbReference type="InterPro" id="IPR050429">
    <property type="entry name" value="PTS_Glucose_EIICBA"/>
</dbReference>
<dbReference type="InterPro" id="IPR013013">
    <property type="entry name" value="PTS_EIIC_1"/>
</dbReference>
<evidence type="ECO:0000256" key="4">
    <source>
        <dbReference type="ARBA" id="ARBA00022597"/>
    </source>
</evidence>
<dbReference type="GO" id="GO:0009401">
    <property type="term" value="P:phosphoenolpyruvate-dependent sugar phosphotransferase system"/>
    <property type="evidence" value="ECO:0007669"/>
    <property type="project" value="UniProtKB-KW"/>
</dbReference>
<keyword evidence="2" id="KW-0813">Transport</keyword>
<dbReference type="CDD" id="cd00212">
    <property type="entry name" value="PTS_IIB_glc"/>
    <property type="match status" value="1"/>
</dbReference>
<protein>
    <submittedName>
        <fullName evidence="16">PTS transporter subunit EIIC</fullName>
    </submittedName>
</protein>
<feature type="transmembrane region" description="Helical" evidence="12">
    <location>
        <begin position="12"/>
        <end position="36"/>
    </location>
</feature>
<evidence type="ECO:0000259" key="14">
    <source>
        <dbReference type="PROSITE" id="PS51098"/>
    </source>
</evidence>
<reference evidence="16" key="1">
    <citation type="submission" date="2020-08" db="EMBL/GenBank/DDBJ databases">
        <title>Genome public.</title>
        <authorList>
            <person name="Liu C."/>
            <person name="Sun Q."/>
        </authorList>
    </citation>
    <scope>NUCLEOTIDE SEQUENCE</scope>
    <source>
        <strain evidence="16">NSJ-68</strain>
    </source>
</reference>
<feature type="transmembrane region" description="Helical" evidence="12">
    <location>
        <begin position="399"/>
        <end position="421"/>
    </location>
</feature>
<feature type="transmembrane region" description="Helical" evidence="12">
    <location>
        <begin position="290"/>
        <end position="309"/>
    </location>
</feature>
<dbReference type="FunFam" id="2.70.70.10:FF:000001">
    <property type="entry name" value="PTS system glucose-specific IIA component"/>
    <property type="match status" value="1"/>
</dbReference>
<name>A0A923LBX0_9FIRM</name>
<evidence type="ECO:0000256" key="3">
    <source>
        <dbReference type="ARBA" id="ARBA00022475"/>
    </source>
</evidence>
<evidence type="ECO:0000256" key="12">
    <source>
        <dbReference type="SAM" id="Phobius"/>
    </source>
</evidence>
<dbReference type="AlphaFoldDB" id="A0A923LBX0"/>
<comment type="subcellular location">
    <subcellularLocation>
        <location evidence="1">Cell membrane</location>
        <topology evidence="1">Multi-pass membrane protein</topology>
    </subcellularLocation>
</comment>
<evidence type="ECO:0000313" key="16">
    <source>
        <dbReference type="EMBL" id="MBC5659458.1"/>
    </source>
</evidence>
<evidence type="ECO:0000256" key="10">
    <source>
        <dbReference type="ARBA" id="ARBA00023136"/>
    </source>
</evidence>
<dbReference type="InterPro" id="IPR001996">
    <property type="entry name" value="PTS_IIB_1"/>
</dbReference>
<dbReference type="GO" id="GO:0008982">
    <property type="term" value="F:protein-N(PI)-phosphohistidine-sugar phosphotransferase activity"/>
    <property type="evidence" value="ECO:0007669"/>
    <property type="project" value="InterPro"/>
</dbReference>
<dbReference type="Pfam" id="PF00358">
    <property type="entry name" value="PTS_EIIA_1"/>
    <property type="match status" value="1"/>
</dbReference>
<dbReference type="GO" id="GO:0016301">
    <property type="term" value="F:kinase activity"/>
    <property type="evidence" value="ECO:0007669"/>
    <property type="project" value="UniProtKB-KW"/>
</dbReference>
<dbReference type="GO" id="GO:0090563">
    <property type="term" value="F:protein-phosphocysteine-sugar phosphotransferase activity"/>
    <property type="evidence" value="ECO:0007669"/>
    <property type="project" value="TreeGrafter"/>
</dbReference>
<comment type="caution">
    <text evidence="16">The sequence shown here is derived from an EMBL/GenBank/DDBJ whole genome shotgun (WGS) entry which is preliminary data.</text>
</comment>
<feature type="transmembrane region" description="Helical" evidence="12">
    <location>
        <begin position="343"/>
        <end position="366"/>
    </location>
</feature>
<dbReference type="Pfam" id="PF02378">
    <property type="entry name" value="PTS_EIIC"/>
    <property type="match status" value="1"/>
</dbReference>
<keyword evidence="4" id="KW-0762">Sugar transport</keyword>
<keyword evidence="17" id="KW-1185">Reference proteome</keyword>
<dbReference type="Gene3D" id="2.70.70.10">
    <property type="entry name" value="Glucose Permease (Domain IIA)"/>
    <property type="match status" value="1"/>
</dbReference>
<evidence type="ECO:0000256" key="8">
    <source>
        <dbReference type="ARBA" id="ARBA00022777"/>
    </source>
</evidence>
<feature type="active site" description="Phosphocysteine intermediate; for EIIB activity" evidence="11">
    <location>
        <position position="485"/>
    </location>
</feature>
<dbReference type="SUPFAM" id="SSF51261">
    <property type="entry name" value="Duplicated hybrid motif"/>
    <property type="match status" value="1"/>
</dbReference>
<feature type="transmembrane region" description="Helical" evidence="12">
    <location>
        <begin position="70"/>
        <end position="88"/>
    </location>
</feature>
<dbReference type="PROSITE" id="PS51093">
    <property type="entry name" value="PTS_EIIA_TYPE_1"/>
    <property type="match status" value="1"/>
</dbReference>
<evidence type="ECO:0000256" key="5">
    <source>
        <dbReference type="ARBA" id="ARBA00022679"/>
    </source>
</evidence>
<evidence type="ECO:0000256" key="11">
    <source>
        <dbReference type="PROSITE-ProRule" id="PRU00421"/>
    </source>
</evidence>
<feature type="transmembrane region" description="Helical" evidence="12">
    <location>
        <begin position="209"/>
        <end position="230"/>
    </location>
</feature>
<dbReference type="PROSITE" id="PS01035">
    <property type="entry name" value="PTS_EIIB_TYPE_1_CYS"/>
    <property type="match status" value="1"/>
</dbReference>
<evidence type="ECO:0000313" key="17">
    <source>
        <dbReference type="Proteomes" id="UP000649345"/>
    </source>
</evidence>
<feature type="domain" description="PTS EIIC type-1" evidence="15">
    <location>
        <begin position="3"/>
        <end position="433"/>
    </location>
</feature>
<keyword evidence="5" id="KW-0808">Transferase</keyword>
<dbReference type="Proteomes" id="UP000649345">
    <property type="component" value="Unassembled WGS sequence"/>
</dbReference>
<gene>
    <name evidence="16" type="ORF">H8S44_06705</name>
</gene>
<evidence type="ECO:0000259" key="13">
    <source>
        <dbReference type="PROSITE" id="PS51093"/>
    </source>
</evidence>
<dbReference type="SUPFAM" id="SSF55604">
    <property type="entry name" value="Glucose permease domain IIB"/>
    <property type="match status" value="1"/>
</dbReference>
<feature type="transmembrane region" description="Helical" evidence="12">
    <location>
        <begin position="373"/>
        <end position="393"/>
    </location>
</feature>
<feature type="transmembrane region" description="Helical" evidence="12">
    <location>
        <begin position="182"/>
        <end position="202"/>
    </location>
</feature>
<evidence type="ECO:0000256" key="2">
    <source>
        <dbReference type="ARBA" id="ARBA00022448"/>
    </source>
</evidence>
<dbReference type="Pfam" id="PF00367">
    <property type="entry name" value="PTS_EIIB"/>
    <property type="match status" value="1"/>
</dbReference>
<dbReference type="PROSITE" id="PS51103">
    <property type="entry name" value="PTS_EIIC_TYPE_1"/>
    <property type="match status" value="1"/>
</dbReference>
<evidence type="ECO:0000259" key="15">
    <source>
        <dbReference type="PROSITE" id="PS51103"/>
    </source>
</evidence>
<dbReference type="PROSITE" id="PS00371">
    <property type="entry name" value="PTS_EIIA_TYPE_1_HIS"/>
    <property type="match status" value="1"/>
</dbReference>
<evidence type="ECO:0000256" key="9">
    <source>
        <dbReference type="ARBA" id="ARBA00022989"/>
    </source>
</evidence>
<evidence type="ECO:0000256" key="6">
    <source>
        <dbReference type="ARBA" id="ARBA00022683"/>
    </source>
</evidence>
<dbReference type="InterPro" id="IPR036878">
    <property type="entry name" value="Glu_permease_IIB"/>
</dbReference>
<keyword evidence="7 12" id="KW-0812">Transmembrane</keyword>
<dbReference type="InterPro" id="IPR011055">
    <property type="entry name" value="Dup_hybrid_motif"/>
</dbReference>
<dbReference type="GO" id="GO:0005886">
    <property type="term" value="C:plasma membrane"/>
    <property type="evidence" value="ECO:0007669"/>
    <property type="project" value="UniProtKB-SubCell"/>
</dbReference>
<dbReference type="RefSeq" id="WP_186871815.1">
    <property type="nucleotide sequence ID" value="NZ_JACOOR010000003.1"/>
</dbReference>
<dbReference type="NCBIfam" id="TIGR00826">
    <property type="entry name" value="EIIB_glc"/>
    <property type="match status" value="1"/>
</dbReference>
<keyword evidence="10 12" id="KW-0472">Membrane</keyword>